<proteinExistence type="predicted"/>
<dbReference type="AlphaFoldDB" id="A0A160T6H2"/>
<dbReference type="OrthoDB" id="9813817at2"/>
<gene>
    <name evidence="1" type="ORF">CFX0092_A2980</name>
</gene>
<dbReference type="Proteomes" id="UP000215027">
    <property type="component" value="Chromosome I"/>
</dbReference>
<accession>A0A160T6H2</accession>
<evidence type="ECO:0000313" key="1">
    <source>
        <dbReference type="EMBL" id="CUS04858.2"/>
    </source>
</evidence>
<keyword evidence="2" id="KW-1185">Reference proteome</keyword>
<dbReference type="KEGG" id="pbf:CFX0092_A2980"/>
<name>A0A160T6H2_9CHLR</name>
<dbReference type="Pfam" id="PF11950">
    <property type="entry name" value="DUF3467"/>
    <property type="match status" value="1"/>
</dbReference>
<dbReference type="RefSeq" id="WP_095044139.1">
    <property type="nucleotide sequence ID" value="NZ_LN890655.1"/>
</dbReference>
<dbReference type="EMBL" id="LN890655">
    <property type="protein sequence ID" value="CUS04858.2"/>
    <property type="molecule type" value="Genomic_DNA"/>
</dbReference>
<organism evidence="1 2">
    <name type="scientific">Candidatus Promineifilum breve</name>
    <dbReference type="NCBI Taxonomy" id="1806508"/>
    <lineage>
        <taxon>Bacteria</taxon>
        <taxon>Bacillati</taxon>
        <taxon>Chloroflexota</taxon>
        <taxon>Ardenticatenia</taxon>
        <taxon>Candidatus Promineifilales</taxon>
        <taxon>Candidatus Promineifilaceae</taxon>
        <taxon>Candidatus Promineifilum</taxon>
    </lineage>
</organism>
<protein>
    <recommendedName>
        <fullName evidence="3">DUF3467 domain-containing protein</fullName>
    </recommendedName>
</protein>
<sequence length="116" mass="12947">MTEPTPEQPKQTRISIDLPKDLKPAYANVAFINYTPAEIVLDFAQVLPRTPRGSLMARVIMSPIHAKLLHAALGQNLANFERQFGEIKIPHARSNIADHFFRFPGEPGDEEGKQDG</sequence>
<evidence type="ECO:0000313" key="2">
    <source>
        <dbReference type="Proteomes" id="UP000215027"/>
    </source>
</evidence>
<reference evidence="1" key="1">
    <citation type="submission" date="2016-01" db="EMBL/GenBank/DDBJ databases">
        <authorList>
            <person name="Mcilroy J.S."/>
            <person name="Karst M S."/>
            <person name="Albertsen M."/>
        </authorList>
    </citation>
    <scope>NUCLEOTIDE SEQUENCE</scope>
    <source>
        <strain evidence="1">Cfx-K</strain>
    </source>
</reference>
<evidence type="ECO:0008006" key="3">
    <source>
        <dbReference type="Google" id="ProtNLM"/>
    </source>
</evidence>
<dbReference type="InterPro" id="IPR021857">
    <property type="entry name" value="DUF3467"/>
</dbReference>